<dbReference type="RefSeq" id="WP_173068692.1">
    <property type="nucleotide sequence ID" value="NZ_BLPF01000003.1"/>
</dbReference>
<reference evidence="2 3" key="2">
    <citation type="submission" date="2020-03" db="EMBL/GenBank/DDBJ databases">
        <authorList>
            <person name="Ichikawa N."/>
            <person name="Kimura A."/>
            <person name="Kitahashi Y."/>
            <person name="Uohara A."/>
        </authorList>
    </citation>
    <scope>NUCLEOTIDE SEQUENCE [LARGE SCALE GENOMIC DNA]</scope>
    <source>
        <strain evidence="2 3">NBRC 108639</strain>
    </source>
</reference>
<evidence type="ECO:0000256" key="1">
    <source>
        <dbReference type="SAM" id="MobiDB-lite"/>
    </source>
</evidence>
<dbReference type="Proteomes" id="UP000482800">
    <property type="component" value="Unassembled WGS sequence"/>
</dbReference>
<name>A0A6V8KLA8_9ACTN</name>
<dbReference type="AlphaFoldDB" id="A0A6V8KLA8"/>
<sequence>MSIRIATFNANNLFSRWSFEADLPRTLSDKAVPTLNASAAEAAGVAGNAATGAQPVPTPRSSR</sequence>
<keyword evidence="3" id="KW-1185">Reference proteome</keyword>
<dbReference type="EMBL" id="BLPF01000003">
    <property type="protein sequence ID" value="GFJ84644.1"/>
    <property type="molecule type" value="Genomic_DNA"/>
</dbReference>
<feature type="region of interest" description="Disordered" evidence="1">
    <location>
        <begin position="43"/>
        <end position="63"/>
    </location>
</feature>
<accession>A0A6V8KLA8</accession>
<comment type="caution">
    <text evidence="2">The sequence shown here is derived from an EMBL/GenBank/DDBJ whole genome shotgun (WGS) entry which is preliminary data.</text>
</comment>
<organism evidence="2 3">
    <name type="scientific">Phytohabitans houttuyneae</name>
    <dbReference type="NCBI Taxonomy" id="1076126"/>
    <lineage>
        <taxon>Bacteria</taxon>
        <taxon>Bacillati</taxon>
        <taxon>Actinomycetota</taxon>
        <taxon>Actinomycetes</taxon>
        <taxon>Micromonosporales</taxon>
        <taxon>Micromonosporaceae</taxon>
    </lineage>
</organism>
<evidence type="ECO:0000313" key="2">
    <source>
        <dbReference type="EMBL" id="GFJ84644.1"/>
    </source>
</evidence>
<evidence type="ECO:0000313" key="3">
    <source>
        <dbReference type="Proteomes" id="UP000482800"/>
    </source>
</evidence>
<feature type="compositionally biased region" description="Low complexity" evidence="1">
    <location>
        <begin position="43"/>
        <end position="53"/>
    </location>
</feature>
<proteinExistence type="predicted"/>
<gene>
    <name evidence="2" type="ORF">Phou_088240</name>
</gene>
<protein>
    <submittedName>
        <fullName evidence="2">Uncharacterized protein</fullName>
    </submittedName>
</protein>
<reference evidence="2 3" key="1">
    <citation type="submission" date="2020-03" db="EMBL/GenBank/DDBJ databases">
        <title>Whole genome shotgun sequence of Phytohabitans houttuyneae NBRC 108639.</title>
        <authorList>
            <person name="Komaki H."/>
            <person name="Tamura T."/>
        </authorList>
    </citation>
    <scope>NUCLEOTIDE SEQUENCE [LARGE SCALE GENOMIC DNA]</scope>
    <source>
        <strain evidence="2 3">NBRC 108639</strain>
    </source>
</reference>